<dbReference type="PROSITE" id="PS50090">
    <property type="entry name" value="MYB_LIKE"/>
    <property type="match status" value="1"/>
</dbReference>
<keyword evidence="4" id="KW-1185">Reference proteome</keyword>
<dbReference type="InterPro" id="IPR001005">
    <property type="entry name" value="SANT/Myb"/>
</dbReference>
<dbReference type="PANTHER" id="PTHR41302">
    <property type="entry name" value="PRESPORE-SPECIFIC TRANSCRIPTIONAL REGULATOR RSFA-RELATED"/>
    <property type="match status" value="1"/>
</dbReference>
<feature type="domain" description="Myb-like" evidence="2">
    <location>
        <begin position="16"/>
        <end position="68"/>
    </location>
</feature>
<dbReference type="PATRIC" id="fig|157733.3.peg.3394"/>
<evidence type="ECO:0000256" key="1">
    <source>
        <dbReference type="SAM" id="Coils"/>
    </source>
</evidence>
<dbReference type="PANTHER" id="PTHR41302:SF2">
    <property type="entry name" value="PRESPORE SPECIFIC TRANSCRIPTIONAL ACTIVATOR RSFA"/>
    <property type="match status" value="1"/>
</dbReference>
<evidence type="ECO:0000313" key="4">
    <source>
        <dbReference type="Proteomes" id="UP000035996"/>
    </source>
</evidence>
<name>A0A0J6D0C0_9BACL</name>
<keyword evidence="1" id="KW-0175">Coiled coil</keyword>
<dbReference type="EMBL" id="LELK01000001">
    <property type="protein sequence ID" value="KMM38780.1"/>
    <property type="molecule type" value="Genomic_DNA"/>
</dbReference>
<dbReference type="AlphaFoldDB" id="A0A0J6D0C0"/>
<feature type="coiled-coil region" evidence="1">
    <location>
        <begin position="131"/>
        <end position="165"/>
    </location>
</feature>
<gene>
    <name evidence="3" type="ORF">AB986_05780</name>
</gene>
<dbReference type="InterPro" id="IPR014243">
    <property type="entry name" value="RsfA-like"/>
</dbReference>
<dbReference type="Pfam" id="PF13921">
    <property type="entry name" value="Myb_DNA-bind_6"/>
    <property type="match status" value="1"/>
</dbReference>
<proteinExistence type="predicted"/>
<comment type="caution">
    <text evidence="3">The sequence shown here is derived from an EMBL/GenBank/DDBJ whole genome shotgun (WGS) entry which is preliminary data.</text>
</comment>
<sequence>MTVKRLLGGLRLVPIRQDAWSKDEDVLLAEVVLRHIREASTQLAAFEEVGKKLSRTPAACGFRWNSLIRKQYEPAITLAKKQRKEQKKSQPEYNLELACEDQSLDLIDEAIDLLIKSKSYFSELAKNEASLQETLAENLQLKQHLHQLEKEYMTVQEDYQSLLEIMEKARKMVIFQEEDQGSMRFQMDANGNLEKVKK</sequence>
<dbReference type="NCBIfam" id="TIGR02894">
    <property type="entry name" value="DNA_bind_RsfA"/>
    <property type="match status" value="1"/>
</dbReference>
<reference evidence="3" key="1">
    <citation type="submission" date="2015-06" db="EMBL/GenBank/DDBJ databases">
        <authorList>
            <person name="Liu B."/>
            <person name="Wang J."/>
            <person name="Zhu Y."/>
            <person name="Liu G."/>
            <person name="Chen Q."/>
            <person name="Zheng C."/>
            <person name="Che J."/>
            <person name="Ge C."/>
            <person name="Shi H."/>
            <person name="Pan Z."/>
            <person name="Liu X."/>
        </authorList>
    </citation>
    <scope>NUCLEOTIDE SEQUENCE [LARGE SCALE GENOMIC DNA]</scope>
    <source>
        <strain evidence="3">DSM 16346</strain>
    </source>
</reference>
<dbReference type="STRING" id="157733.AB986_05780"/>
<accession>A0A0J6D0C0</accession>
<evidence type="ECO:0000313" key="3">
    <source>
        <dbReference type="EMBL" id="KMM38780.1"/>
    </source>
</evidence>
<dbReference type="Proteomes" id="UP000035996">
    <property type="component" value="Unassembled WGS sequence"/>
</dbReference>
<organism evidence="3 4">
    <name type="scientific">Guptibacillus hwajinpoensis</name>
    <dbReference type="NCBI Taxonomy" id="208199"/>
    <lineage>
        <taxon>Bacteria</taxon>
        <taxon>Bacillati</taxon>
        <taxon>Bacillota</taxon>
        <taxon>Bacilli</taxon>
        <taxon>Bacillales</taxon>
        <taxon>Guptibacillaceae</taxon>
        <taxon>Guptibacillus</taxon>
    </lineage>
</organism>
<dbReference type="Gene3D" id="1.20.5.1180">
    <property type="entry name" value="Geminin coiled-coil domain"/>
    <property type="match status" value="1"/>
</dbReference>
<protein>
    <recommendedName>
        <fullName evidence="2">Myb-like domain-containing protein</fullName>
    </recommendedName>
</protein>
<evidence type="ECO:0000259" key="2">
    <source>
        <dbReference type="PROSITE" id="PS50090"/>
    </source>
</evidence>